<dbReference type="InterPro" id="IPR014541">
    <property type="entry name" value="Amdntrnsf_FN0238"/>
</dbReference>
<dbReference type="AlphaFoldDB" id="A0A937FTE5"/>
<dbReference type="EMBL" id="JAEUGD010000004">
    <property type="protein sequence ID" value="MBL6445284.1"/>
    <property type="molecule type" value="Genomic_DNA"/>
</dbReference>
<accession>A0A937FTE5</accession>
<dbReference type="PANTHER" id="PTHR43224:SF1">
    <property type="entry name" value="AMIDINOTRANSFERASE"/>
    <property type="match status" value="1"/>
</dbReference>
<name>A0A937FTE5_9BACT</name>
<dbReference type="Gene3D" id="3.75.10.10">
    <property type="entry name" value="L-arginine/glycine Amidinotransferase, Chain A"/>
    <property type="match status" value="1"/>
</dbReference>
<sequence>MEIRQCADTIMMIRPVNFRYNEETAVNNYYQQVIDNLHPQDAQKKAREEFDGLVQKLREHQVNIIVIDDTYSPDTPDSIFPNNWISFHGDGRVGLYPMYAPNRRLERRHEILTTLEKQYALKVSSIEDFSFHEGDDKFLEGTGSMILDRPNKLVYAALSLRTNRDVLDEFCGKFGFEPVVFSAYQTVKGQREPIYHTNVMMCVADEFAVICDMAIDDQVEREKVLSSLKNTGKEVISIDETQKYQFAGNMLQVRSGTGQKYLVMSSAAYASLREDQKNIIEKHCPIIHSSLDSIEALGGGSARCMMAEVFLPLQHNH</sequence>
<keyword evidence="2" id="KW-1185">Reference proteome</keyword>
<dbReference type="NCBIfam" id="NF046062">
    <property type="entry name" value="citrull_CtlX"/>
    <property type="match status" value="1"/>
</dbReference>
<dbReference type="Proteomes" id="UP000614216">
    <property type="component" value="Unassembled WGS sequence"/>
</dbReference>
<dbReference type="Pfam" id="PF19420">
    <property type="entry name" value="DDAH_eukar"/>
    <property type="match status" value="1"/>
</dbReference>
<dbReference type="RefSeq" id="WP_202854820.1">
    <property type="nucleotide sequence ID" value="NZ_JAEUGD010000004.1"/>
</dbReference>
<protein>
    <submittedName>
        <fullName evidence="1">Amidinotransferase</fullName>
    </submittedName>
</protein>
<evidence type="ECO:0000313" key="2">
    <source>
        <dbReference type="Proteomes" id="UP000614216"/>
    </source>
</evidence>
<proteinExistence type="predicted"/>
<dbReference type="PANTHER" id="PTHR43224">
    <property type="entry name" value="AMIDINOTRANSFERASE"/>
    <property type="match status" value="1"/>
</dbReference>
<reference evidence="1" key="1">
    <citation type="submission" date="2021-01" db="EMBL/GenBank/DDBJ databases">
        <title>Fulvivirga kasyanovii gen. nov., sp nov., a novel member of the phylum Bacteroidetes isolated from seawater in a mussel farm.</title>
        <authorList>
            <person name="Zhao L.-H."/>
            <person name="Wang Z.-J."/>
        </authorList>
    </citation>
    <scope>NUCLEOTIDE SEQUENCE</scope>
    <source>
        <strain evidence="1">29W222</strain>
    </source>
</reference>
<comment type="caution">
    <text evidence="1">The sequence shown here is derived from an EMBL/GenBank/DDBJ whole genome shotgun (WGS) entry which is preliminary data.</text>
</comment>
<evidence type="ECO:0000313" key="1">
    <source>
        <dbReference type="EMBL" id="MBL6445284.1"/>
    </source>
</evidence>
<dbReference type="PIRSF" id="PIRSF028188">
    <property type="entry name" value="Amdntrnsf_FN0238"/>
    <property type="match status" value="1"/>
</dbReference>
<dbReference type="SUPFAM" id="SSF55909">
    <property type="entry name" value="Pentein"/>
    <property type="match status" value="1"/>
</dbReference>
<organism evidence="1 2">
    <name type="scientific">Fulvivirga marina</name>
    <dbReference type="NCBI Taxonomy" id="2494733"/>
    <lineage>
        <taxon>Bacteria</taxon>
        <taxon>Pseudomonadati</taxon>
        <taxon>Bacteroidota</taxon>
        <taxon>Cytophagia</taxon>
        <taxon>Cytophagales</taxon>
        <taxon>Fulvivirgaceae</taxon>
        <taxon>Fulvivirga</taxon>
    </lineage>
</organism>
<gene>
    <name evidence="1" type="ORF">JMN32_03125</name>
</gene>